<evidence type="ECO:0000256" key="4">
    <source>
        <dbReference type="ARBA" id="ARBA00022692"/>
    </source>
</evidence>
<dbReference type="SUPFAM" id="SSF54631">
    <property type="entry name" value="CBS-domain pair"/>
    <property type="match status" value="1"/>
</dbReference>
<name>A0ABN9P2Z7_9MYCO</name>
<keyword evidence="6 9" id="KW-1133">Transmembrane helix</keyword>
<feature type="domain" description="CBS" evidence="10">
    <location>
        <begin position="148"/>
        <end position="210"/>
    </location>
</feature>
<evidence type="ECO:0000313" key="11">
    <source>
        <dbReference type="EMBL" id="CAJ1585813.1"/>
    </source>
</evidence>
<dbReference type="InterPro" id="IPR006669">
    <property type="entry name" value="MgtE_transporter"/>
</dbReference>
<keyword evidence="4 9" id="KW-0812">Transmembrane</keyword>
<keyword evidence="8" id="KW-0129">CBS domain</keyword>
<dbReference type="RefSeq" id="WP_316511913.1">
    <property type="nucleotide sequence ID" value="NZ_OY726395.1"/>
</dbReference>
<keyword evidence="3 9" id="KW-0813">Transport</keyword>
<comment type="subcellular location">
    <subcellularLocation>
        <location evidence="9">Cell membrane</location>
        <topology evidence="9">Multi-pass membrane protein</topology>
    </subcellularLocation>
    <subcellularLocation>
        <location evidence="1">Membrane</location>
        <topology evidence="1">Multi-pass membrane protein</topology>
    </subcellularLocation>
</comment>
<evidence type="ECO:0000256" key="6">
    <source>
        <dbReference type="ARBA" id="ARBA00022989"/>
    </source>
</evidence>
<protein>
    <recommendedName>
        <fullName evidence="9">Magnesium transporter MgtE</fullName>
    </recommendedName>
</protein>
<evidence type="ECO:0000256" key="7">
    <source>
        <dbReference type="ARBA" id="ARBA00023136"/>
    </source>
</evidence>
<dbReference type="InterPro" id="IPR006667">
    <property type="entry name" value="SLC41_membr_dom"/>
</dbReference>
<dbReference type="PROSITE" id="PS51371">
    <property type="entry name" value="CBS"/>
    <property type="match status" value="2"/>
</dbReference>
<proteinExistence type="inferred from homology"/>
<dbReference type="InterPro" id="IPR046342">
    <property type="entry name" value="CBS_dom_sf"/>
</dbReference>
<dbReference type="InterPro" id="IPR000644">
    <property type="entry name" value="CBS_dom"/>
</dbReference>
<dbReference type="Gene3D" id="1.10.357.20">
    <property type="entry name" value="SLC41 divalent cation transporters, integral membrane domain"/>
    <property type="match status" value="1"/>
</dbReference>
<dbReference type="CDD" id="cd04606">
    <property type="entry name" value="CBS_pair_Mg_transporter"/>
    <property type="match status" value="1"/>
</dbReference>
<keyword evidence="5 9" id="KW-0460">Magnesium</keyword>
<keyword evidence="9" id="KW-1003">Cell membrane</keyword>
<gene>
    <name evidence="11" type="primary">mgtE</name>
    <name evidence="11" type="ORF">MU0050_003930</name>
</gene>
<dbReference type="SUPFAM" id="SSF161093">
    <property type="entry name" value="MgtE membrane domain-like"/>
    <property type="match status" value="1"/>
</dbReference>
<sequence length="458" mass="48948">MSEISLSQLQDADRDAATKAVEDAMDGDLDLPELTTAVRSLPASWVVEILDRLSSKRGAVLYRLLEKEQALEVFENLDPSLQGDLVGALQDDDVAALFADLDPDDRVELLDELPATVARRLLQGLPPQERALTADILGYPQGSIGRRMSPEFVAVRPEMTCAEALRRVSEHLDDAETVYTMPVTDAHRVLVGIVSLRDLMKAPVGTAVAEVMQRPLDVRATDDAEESARRCADLKLLALPVVDNENRVVGILTVDDALSILESADSEDQARIGGVEPLRRPYLTAPVTGLVRSRVVWLLVLAVGATLTVQVLEVFEATLEQVVTLALFVPLLIGTGGNTGNQAATTVTRALALGDVRPRDLGKVVFRELRVGLLLGILLGSLAFAVTGLIYGSDIGLVIGLTFVSLCTMAASVGGAMPLLARVVRADPAVFSNPFISTFVDAAGLLIYFGIAKAVLGI</sequence>
<dbReference type="PANTHER" id="PTHR43773">
    <property type="entry name" value="MAGNESIUM TRANSPORTER MGTE"/>
    <property type="match status" value="1"/>
</dbReference>
<feature type="transmembrane region" description="Helical" evidence="9">
    <location>
        <begin position="435"/>
        <end position="456"/>
    </location>
</feature>
<dbReference type="EMBL" id="OY726395">
    <property type="protein sequence ID" value="CAJ1585813.1"/>
    <property type="molecule type" value="Genomic_DNA"/>
</dbReference>
<dbReference type="NCBIfam" id="TIGR00400">
    <property type="entry name" value="mgtE"/>
    <property type="match status" value="1"/>
</dbReference>
<accession>A0ABN9P2Z7</accession>
<feature type="transmembrane region" description="Helical" evidence="9">
    <location>
        <begin position="397"/>
        <end position="423"/>
    </location>
</feature>
<dbReference type="InterPro" id="IPR006668">
    <property type="entry name" value="Mg_transptr_MgtE_intracell_dom"/>
</dbReference>
<dbReference type="SUPFAM" id="SSF158791">
    <property type="entry name" value="MgtE N-terminal domain-like"/>
    <property type="match status" value="1"/>
</dbReference>
<dbReference type="Gene3D" id="3.10.580.10">
    <property type="entry name" value="CBS-domain"/>
    <property type="match status" value="1"/>
</dbReference>
<evidence type="ECO:0000259" key="10">
    <source>
        <dbReference type="PROSITE" id="PS51371"/>
    </source>
</evidence>
<comment type="function">
    <text evidence="9">Acts as a magnesium transporter.</text>
</comment>
<evidence type="ECO:0000256" key="5">
    <source>
        <dbReference type="ARBA" id="ARBA00022842"/>
    </source>
</evidence>
<comment type="subunit">
    <text evidence="9">Homodimer.</text>
</comment>
<organism evidence="11 12">
    <name type="scientific">[Mycobacterium] wendilense</name>
    <dbReference type="NCBI Taxonomy" id="3064284"/>
    <lineage>
        <taxon>Bacteria</taxon>
        <taxon>Bacillati</taxon>
        <taxon>Actinomycetota</taxon>
        <taxon>Actinomycetes</taxon>
        <taxon>Mycobacteriales</taxon>
        <taxon>Mycobacteriaceae</taxon>
        <taxon>Mycolicibacter</taxon>
    </lineage>
</organism>
<dbReference type="SMART" id="SM00116">
    <property type="entry name" value="CBS"/>
    <property type="match status" value="2"/>
</dbReference>
<keyword evidence="7 9" id="KW-0472">Membrane</keyword>
<evidence type="ECO:0000256" key="9">
    <source>
        <dbReference type="RuleBase" id="RU362011"/>
    </source>
</evidence>
<dbReference type="Pfam" id="PF01769">
    <property type="entry name" value="MgtE"/>
    <property type="match status" value="1"/>
</dbReference>
<dbReference type="Proteomes" id="UP001190466">
    <property type="component" value="Chromosome"/>
</dbReference>
<comment type="similarity">
    <text evidence="2 9">Belongs to the SLC41A transporter family.</text>
</comment>
<evidence type="ECO:0000256" key="2">
    <source>
        <dbReference type="ARBA" id="ARBA00009749"/>
    </source>
</evidence>
<dbReference type="InterPro" id="IPR038076">
    <property type="entry name" value="MgtE_N_sf"/>
</dbReference>
<evidence type="ECO:0000313" key="12">
    <source>
        <dbReference type="Proteomes" id="UP001190466"/>
    </source>
</evidence>
<dbReference type="Pfam" id="PF03448">
    <property type="entry name" value="MgtE_N"/>
    <property type="match status" value="1"/>
</dbReference>
<feature type="domain" description="CBS" evidence="10">
    <location>
        <begin position="211"/>
        <end position="267"/>
    </location>
</feature>
<dbReference type="PANTHER" id="PTHR43773:SF1">
    <property type="entry name" value="MAGNESIUM TRANSPORTER MGTE"/>
    <property type="match status" value="1"/>
</dbReference>
<evidence type="ECO:0000256" key="1">
    <source>
        <dbReference type="ARBA" id="ARBA00004141"/>
    </source>
</evidence>
<keyword evidence="12" id="KW-1185">Reference proteome</keyword>
<evidence type="ECO:0000256" key="3">
    <source>
        <dbReference type="ARBA" id="ARBA00022448"/>
    </source>
</evidence>
<comment type="caution">
    <text evidence="9">Lacks conserved residue(s) required for the propagation of feature annotation.</text>
</comment>
<dbReference type="InterPro" id="IPR036739">
    <property type="entry name" value="SLC41_membr_dom_sf"/>
</dbReference>
<reference evidence="11 12" key="1">
    <citation type="submission" date="2023-08" db="EMBL/GenBank/DDBJ databases">
        <authorList>
            <person name="Folkvardsen B D."/>
            <person name="Norman A."/>
        </authorList>
    </citation>
    <scope>NUCLEOTIDE SEQUENCE [LARGE SCALE GENOMIC DNA]</scope>
    <source>
        <strain evidence="11 12">Mu0050</strain>
    </source>
</reference>
<dbReference type="Gene3D" id="1.25.60.10">
    <property type="entry name" value="MgtE N-terminal domain-like"/>
    <property type="match status" value="1"/>
</dbReference>
<dbReference type="Pfam" id="PF00571">
    <property type="entry name" value="CBS"/>
    <property type="match status" value="2"/>
</dbReference>
<feature type="transmembrane region" description="Helical" evidence="9">
    <location>
        <begin position="371"/>
        <end position="391"/>
    </location>
</feature>
<keyword evidence="9" id="KW-0479">Metal-binding</keyword>
<evidence type="ECO:0000256" key="8">
    <source>
        <dbReference type="PROSITE-ProRule" id="PRU00703"/>
    </source>
</evidence>
<dbReference type="SMART" id="SM00924">
    <property type="entry name" value="MgtE_N"/>
    <property type="match status" value="1"/>
</dbReference>